<dbReference type="PROSITE" id="PS50088">
    <property type="entry name" value="ANK_REPEAT"/>
    <property type="match status" value="4"/>
</dbReference>
<dbReference type="EMBL" id="CM008048">
    <property type="protein sequence ID" value="PVH63179.1"/>
    <property type="molecule type" value="Genomic_DNA"/>
</dbReference>
<dbReference type="InterPro" id="IPR051616">
    <property type="entry name" value="Cul2-RING_E3_ligase_SR"/>
</dbReference>
<evidence type="ECO:0000313" key="3">
    <source>
        <dbReference type="EMBL" id="PVH63179.1"/>
    </source>
</evidence>
<dbReference type="PANTHER" id="PTHR46224">
    <property type="entry name" value="ANKYRIN REPEAT FAMILY PROTEIN"/>
    <property type="match status" value="1"/>
</dbReference>
<feature type="repeat" description="ANK" evidence="1">
    <location>
        <begin position="103"/>
        <end position="131"/>
    </location>
</feature>
<name>A0A2T8KM29_9POAL</name>
<dbReference type="Gene3D" id="1.25.40.10">
    <property type="entry name" value="Tetratricopeptide repeat domain"/>
    <property type="match status" value="1"/>
</dbReference>
<evidence type="ECO:0000256" key="2">
    <source>
        <dbReference type="SAM" id="MobiDB-lite"/>
    </source>
</evidence>
<feature type="repeat" description="ANK" evidence="1">
    <location>
        <begin position="200"/>
        <end position="232"/>
    </location>
</feature>
<dbReference type="Pfam" id="PF12796">
    <property type="entry name" value="Ank_2"/>
    <property type="match status" value="2"/>
</dbReference>
<feature type="repeat" description="ANK" evidence="1">
    <location>
        <begin position="136"/>
        <end position="168"/>
    </location>
</feature>
<dbReference type="AlphaFoldDB" id="A0A2T8KM29"/>
<proteinExistence type="predicted"/>
<organism evidence="3">
    <name type="scientific">Panicum hallii</name>
    <dbReference type="NCBI Taxonomy" id="206008"/>
    <lineage>
        <taxon>Eukaryota</taxon>
        <taxon>Viridiplantae</taxon>
        <taxon>Streptophyta</taxon>
        <taxon>Embryophyta</taxon>
        <taxon>Tracheophyta</taxon>
        <taxon>Spermatophyta</taxon>
        <taxon>Magnoliopsida</taxon>
        <taxon>Liliopsida</taxon>
        <taxon>Poales</taxon>
        <taxon>Poaceae</taxon>
        <taxon>PACMAD clade</taxon>
        <taxon>Panicoideae</taxon>
        <taxon>Panicodae</taxon>
        <taxon>Paniceae</taxon>
        <taxon>Panicinae</taxon>
        <taxon>Panicum</taxon>
        <taxon>Panicum sect. Panicum</taxon>
    </lineage>
</organism>
<accession>A0A2T8KM29</accession>
<dbReference type="SMART" id="SM00248">
    <property type="entry name" value="ANK"/>
    <property type="match status" value="7"/>
</dbReference>
<dbReference type="SUPFAM" id="SSF48403">
    <property type="entry name" value="Ankyrin repeat"/>
    <property type="match status" value="1"/>
</dbReference>
<dbReference type="PRINTS" id="PR01415">
    <property type="entry name" value="ANKYRIN"/>
</dbReference>
<dbReference type="SUPFAM" id="SSF48452">
    <property type="entry name" value="TPR-like"/>
    <property type="match status" value="1"/>
</dbReference>
<evidence type="ECO:0000256" key="1">
    <source>
        <dbReference type="PROSITE-ProRule" id="PRU00023"/>
    </source>
</evidence>
<dbReference type="InterPro" id="IPR011990">
    <property type="entry name" value="TPR-like_helical_dom_sf"/>
</dbReference>
<gene>
    <name evidence="3" type="ORF">PAHAL_3G487200</name>
</gene>
<dbReference type="PROSITE" id="PS50297">
    <property type="entry name" value="ANK_REP_REGION"/>
    <property type="match status" value="4"/>
</dbReference>
<keyword evidence="1" id="KW-0040">ANK repeat</keyword>
<feature type="repeat" description="ANK" evidence="1">
    <location>
        <begin position="69"/>
        <end position="102"/>
    </location>
</feature>
<dbReference type="Gene3D" id="1.25.40.20">
    <property type="entry name" value="Ankyrin repeat-containing domain"/>
    <property type="match status" value="2"/>
</dbReference>
<dbReference type="PANTHER" id="PTHR46224:SF27">
    <property type="match status" value="1"/>
</dbReference>
<dbReference type="InterPro" id="IPR036770">
    <property type="entry name" value="Ankyrin_rpt-contain_sf"/>
</dbReference>
<feature type="region of interest" description="Disordered" evidence="2">
    <location>
        <begin position="376"/>
        <end position="395"/>
    </location>
</feature>
<dbReference type="Proteomes" id="UP000243499">
    <property type="component" value="Chromosome 3"/>
</dbReference>
<reference evidence="3" key="1">
    <citation type="submission" date="2018-04" db="EMBL/GenBank/DDBJ databases">
        <title>WGS assembly of Panicum hallii.</title>
        <authorList>
            <person name="Lovell J."/>
            <person name="Jenkins J."/>
            <person name="Lowry D."/>
            <person name="Mamidi S."/>
            <person name="Sreedasyam A."/>
            <person name="Weng X."/>
            <person name="Barry K."/>
            <person name="Bonette J."/>
            <person name="Campitelli B."/>
            <person name="Daum C."/>
            <person name="Gordon S."/>
            <person name="Gould B."/>
            <person name="Lipzen A."/>
            <person name="Macqueen A."/>
            <person name="Palacio-Mejia J."/>
            <person name="Plott C."/>
            <person name="Shakirov E."/>
            <person name="Shu S."/>
            <person name="Yoshinaga Y."/>
            <person name="Zane M."/>
            <person name="Rokhsar D."/>
            <person name="Grimwood J."/>
            <person name="Schmutz J."/>
            <person name="Juenger T."/>
        </authorList>
    </citation>
    <scope>NUCLEOTIDE SEQUENCE [LARGE SCALE GENOMIC DNA]</scope>
    <source>
        <strain evidence="3">FIL2</strain>
    </source>
</reference>
<sequence length="395" mass="42890">MELDIVNARKSAEKLKAMGTGLDAAVSAVAEPKNKRHGPLHVAAGTRYLEMCKMLVRKYKCNTNAAGADGETPLFFAILGQGSRAIVQYLINSGADPNKANNRGITPLHLAAGQGHCEIAEYLLSKGANVDPICQDGEAPLHIAARRGMLRMVKLLLSHRADCNRLSDKLHTPLVASLFGSSLECLEAFIKAGANINTGSRVTPLSVAARKGLADCINCLLSKGANPNEPDEDGKLPIEIAASRGWRECVDILLPVTNPLEKYANLSIAQMLQQEAAARQHEALTAVVDGDVAYWEKKYAHALGCYTKAFRLGHGDPALYAKRGLCHLMIHDHHRFLDDAYSYMDAMTPDLSVPCSEEAAKKLVLEYGMNWKELRPGSGSNLTDETDQASREEHP</sequence>
<dbReference type="Gramene" id="PVH63179">
    <property type="protein sequence ID" value="PVH63179"/>
    <property type="gene ID" value="PAHAL_3G487200"/>
</dbReference>
<dbReference type="Pfam" id="PF00023">
    <property type="entry name" value="Ank"/>
    <property type="match status" value="1"/>
</dbReference>
<dbReference type="InterPro" id="IPR002110">
    <property type="entry name" value="Ankyrin_rpt"/>
</dbReference>
<protein>
    <submittedName>
        <fullName evidence="3">Uncharacterized protein</fullName>
    </submittedName>
</protein>